<organism evidence="3 4">
    <name type="scientific">Pycnococcus provasolii</name>
    <dbReference type="NCBI Taxonomy" id="41880"/>
    <lineage>
        <taxon>Eukaryota</taxon>
        <taxon>Viridiplantae</taxon>
        <taxon>Chlorophyta</taxon>
        <taxon>Pseudoscourfieldiophyceae</taxon>
        <taxon>Pseudoscourfieldiales</taxon>
        <taxon>Pycnococcaceae</taxon>
        <taxon>Pycnococcus</taxon>
    </lineage>
</organism>
<dbReference type="OrthoDB" id="532384at2759"/>
<dbReference type="PANTHER" id="PTHR46873">
    <property type="entry name" value="EXPRESSED PROTEIN"/>
    <property type="match status" value="1"/>
</dbReference>
<feature type="compositionally biased region" description="Basic and acidic residues" evidence="1">
    <location>
        <begin position="72"/>
        <end position="82"/>
    </location>
</feature>
<keyword evidence="2" id="KW-1133">Transmembrane helix</keyword>
<evidence type="ECO:0000313" key="4">
    <source>
        <dbReference type="Proteomes" id="UP000660262"/>
    </source>
</evidence>
<dbReference type="SUPFAM" id="SSF50891">
    <property type="entry name" value="Cyclophilin-like"/>
    <property type="match status" value="1"/>
</dbReference>
<keyword evidence="2" id="KW-0472">Membrane</keyword>
<sequence>MRPSSYRSHGHGIHLNRGIPGRPGRLPGRTPRSLLHLIRSAVPFIAVTVLIVLVIRVSLPTGTSATTSTSGDTEHAHAHSSDVQHGQIEMMEDLDTSITRSDEAPLEEAQQAQSTVPSPPPVPTTTTKASPPPPPPPRERPAQFGAERNCHALENTELWGAVVRAGTDVIAHTSQECCAACRRVAVLDDGSPGCDTWVWCGNATTCREMYRQCWLKRADKPMQLEVRARGADTPWTSGTLFAPLPVDADDIRSFLIKGVGVPASDVRVADVSRVQASAVRFTTSLGSFAAILRPDLSPRAAEAFTNATEGRSCDGGACNFYRSEAVPAGWDEKGFYGPPYALFQGTLGRSRGSPSPLPMEAHPVVRRGHLCVIGTGPDFFVALADHPEWGKAHSVVGFVPTEGMRVLDGIVAASPTREDVWGTTHVTPLIHPIPFQVSRVDALETLATFA</sequence>
<comment type="caution">
    <text evidence="3">The sequence shown here is derived from an EMBL/GenBank/DDBJ whole genome shotgun (WGS) entry which is preliminary data.</text>
</comment>
<dbReference type="InterPro" id="IPR029000">
    <property type="entry name" value="Cyclophilin-like_dom_sf"/>
</dbReference>
<dbReference type="EMBL" id="BNJQ01000002">
    <property type="protein sequence ID" value="GHP02021.1"/>
    <property type="molecule type" value="Genomic_DNA"/>
</dbReference>
<feature type="region of interest" description="Disordered" evidence="1">
    <location>
        <begin position="104"/>
        <end position="143"/>
    </location>
</feature>
<gene>
    <name evidence="3" type="ORF">PPROV_000077700</name>
</gene>
<keyword evidence="4" id="KW-1185">Reference proteome</keyword>
<evidence type="ECO:0000313" key="3">
    <source>
        <dbReference type="EMBL" id="GHP02021.1"/>
    </source>
</evidence>
<dbReference type="Gene3D" id="2.40.100.10">
    <property type="entry name" value="Cyclophilin-like"/>
    <property type="match status" value="1"/>
</dbReference>
<keyword evidence="2" id="KW-0812">Transmembrane</keyword>
<protein>
    <submittedName>
        <fullName evidence="3">Uncharacterized protein</fullName>
    </submittedName>
</protein>
<proteinExistence type="predicted"/>
<feature type="region of interest" description="Disordered" evidence="1">
    <location>
        <begin position="1"/>
        <end position="27"/>
    </location>
</feature>
<evidence type="ECO:0000256" key="1">
    <source>
        <dbReference type="SAM" id="MobiDB-lite"/>
    </source>
</evidence>
<dbReference type="AlphaFoldDB" id="A0A830H8P7"/>
<dbReference type="Gene3D" id="3.50.4.10">
    <property type="entry name" value="Hepatocyte Growth Factor"/>
    <property type="match status" value="1"/>
</dbReference>
<feature type="transmembrane region" description="Helical" evidence="2">
    <location>
        <begin position="37"/>
        <end position="59"/>
    </location>
</feature>
<accession>A0A830H8P7</accession>
<name>A0A830H8P7_9CHLO</name>
<dbReference type="Proteomes" id="UP000660262">
    <property type="component" value="Unassembled WGS sequence"/>
</dbReference>
<evidence type="ECO:0000256" key="2">
    <source>
        <dbReference type="SAM" id="Phobius"/>
    </source>
</evidence>
<feature type="compositionally biased region" description="Low complexity" evidence="1">
    <location>
        <begin position="15"/>
        <end position="27"/>
    </location>
</feature>
<reference evidence="3" key="1">
    <citation type="submission" date="2020-10" db="EMBL/GenBank/DDBJ databases">
        <title>Unveiling of a novel bifunctional photoreceptor, Dualchrome1, isolated from a cosmopolitan green alga.</title>
        <authorList>
            <person name="Suzuki S."/>
            <person name="Kawachi M."/>
        </authorList>
    </citation>
    <scope>NUCLEOTIDE SEQUENCE</scope>
    <source>
        <strain evidence="3">NIES 2893</strain>
    </source>
</reference>
<dbReference type="PANTHER" id="PTHR46873:SF1">
    <property type="entry name" value="EXPRESSED PROTEIN"/>
    <property type="match status" value="1"/>
</dbReference>
<feature type="region of interest" description="Disordered" evidence="1">
    <location>
        <begin position="63"/>
        <end position="88"/>
    </location>
</feature>